<dbReference type="Gene3D" id="3.30.1120.50">
    <property type="entry name" value="Pepsin inhibitor-3"/>
    <property type="match status" value="1"/>
</dbReference>
<evidence type="ECO:0000313" key="3">
    <source>
        <dbReference type="Proteomes" id="UP000887581"/>
    </source>
</evidence>
<sequence length="166" mass="18987">MSTVFINKALSVTASRPCHYQLSASRKLAVVNVAYVEVLSVPDMSFSTIIIQFNDTICKVRNGVLSLNGKVIGNLTDQQEQELQQYNKEAKEWSNQLHWSFQQLFERLFQSVKSVWNHTWNFGFESLPQSTTPSNSVTEKEKLKEMASDEDFPVVNFPKPPSFCYP</sequence>
<protein>
    <submittedName>
        <fullName evidence="4">Pepsin inhibitor-3-like repeated domain-containing protein</fullName>
    </submittedName>
</protein>
<keyword evidence="3" id="KW-1185">Reference proteome</keyword>
<evidence type="ECO:0000313" key="4">
    <source>
        <dbReference type="WBParaSite" id="sdigi.contig24.g1960.t1"/>
    </source>
</evidence>
<feature type="domain" description="Pepsin inhibitor-3-like repeated" evidence="2">
    <location>
        <begin position="56"/>
        <end position="110"/>
    </location>
</feature>
<dbReference type="InterPro" id="IPR010480">
    <property type="entry name" value="Pepsin-I3"/>
</dbReference>
<name>A0A915PQP6_9BILA</name>
<feature type="compositionally biased region" description="Basic and acidic residues" evidence="1">
    <location>
        <begin position="138"/>
        <end position="147"/>
    </location>
</feature>
<evidence type="ECO:0000259" key="2">
    <source>
        <dbReference type="Pfam" id="PF06394"/>
    </source>
</evidence>
<dbReference type="Pfam" id="PF06394">
    <property type="entry name" value="Pepsin-I3"/>
    <property type="match status" value="1"/>
</dbReference>
<proteinExistence type="predicted"/>
<feature type="region of interest" description="Disordered" evidence="1">
    <location>
        <begin position="129"/>
        <end position="150"/>
    </location>
</feature>
<organism evidence="3 4">
    <name type="scientific">Setaria digitata</name>
    <dbReference type="NCBI Taxonomy" id="48799"/>
    <lineage>
        <taxon>Eukaryota</taxon>
        <taxon>Metazoa</taxon>
        <taxon>Ecdysozoa</taxon>
        <taxon>Nematoda</taxon>
        <taxon>Chromadorea</taxon>
        <taxon>Rhabditida</taxon>
        <taxon>Spirurina</taxon>
        <taxon>Spiruromorpha</taxon>
        <taxon>Filarioidea</taxon>
        <taxon>Setariidae</taxon>
        <taxon>Setaria</taxon>
    </lineage>
</organism>
<evidence type="ECO:0000256" key="1">
    <source>
        <dbReference type="SAM" id="MobiDB-lite"/>
    </source>
</evidence>
<reference evidence="4" key="1">
    <citation type="submission" date="2022-11" db="UniProtKB">
        <authorList>
            <consortium name="WormBaseParasite"/>
        </authorList>
    </citation>
    <scope>IDENTIFICATION</scope>
</reference>
<dbReference type="WBParaSite" id="sdigi.contig24.g1960.t1">
    <property type="protein sequence ID" value="sdigi.contig24.g1960.t1"/>
    <property type="gene ID" value="sdigi.contig24.g1960"/>
</dbReference>
<dbReference type="AlphaFoldDB" id="A0A915PQP6"/>
<dbReference type="InterPro" id="IPR038412">
    <property type="entry name" value="Pepsin-I3_sf"/>
</dbReference>
<dbReference type="Proteomes" id="UP000887581">
    <property type="component" value="Unplaced"/>
</dbReference>
<accession>A0A915PQP6</accession>